<reference evidence="1 2" key="1">
    <citation type="submission" date="2016-10" db="EMBL/GenBank/DDBJ databases">
        <authorList>
            <person name="de Groot N.N."/>
        </authorList>
    </citation>
    <scope>NUCLEOTIDE SEQUENCE [LARGE SCALE GENOMIC DNA]</scope>
    <source>
        <strain evidence="1 2">Nm110</strain>
    </source>
</reference>
<evidence type="ECO:0000313" key="2">
    <source>
        <dbReference type="Proteomes" id="UP000183454"/>
    </source>
</evidence>
<gene>
    <name evidence="1" type="ORF">SAMN05421882_10942</name>
</gene>
<sequence length="120" mass="13457">MGISDPFYYTIEKGQVAVKIKGNPVVEQEGQFNYGSLLADDFIIKRAGHFRIEGFHNDQGDQLVFDTGYGLVSREQLISFVTDMRFEDDNFIVNFGDSASITLVGVHQNQISFDDIVVLS</sequence>
<organism evidence="1 2">
    <name type="scientific">Nitrosomonas communis</name>
    <dbReference type="NCBI Taxonomy" id="44574"/>
    <lineage>
        <taxon>Bacteria</taxon>
        <taxon>Pseudomonadati</taxon>
        <taxon>Pseudomonadota</taxon>
        <taxon>Betaproteobacteria</taxon>
        <taxon>Nitrosomonadales</taxon>
        <taxon>Nitrosomonadaceae</taxon>
        <taxon>Nitrosomonas</taxon>
    </lineage>
</organism>
<protein>
    <submittedName>
        <fullName evidence="1">Uncharacterized protein</fullName>
    </submittedName>
</protein>
<dbReference type="Proteomes" id="UP000183454">
    <property type="component" value="Unassembled WGS sequence"/>
</dbReference>
<dbReference type="EMBL" id="FNNH01000094">
    <property type="protein sequence ID" value="SDX21110.1"/>
    <property type="molecule type" value="Genomic_DNA"/>
</dbReference>
<accession>A0A1H2ZU45</accession>
<proteinExistence type="predicted"/>
<dbReference type="RefSeq" id="WP_074668281.1">
    <property type="nucleotide sequence ID" value="NZ_FNNH01000094.1"/>
</dbReference>
<evidence type="ECO:0000313" key="1">
    <source>
        <dbReference type="EMBL" id="SDX21110.1"/>
    </source>
</evidence>
<dbReference type="AlphaFoldDB" id="A0A1H2ZU45"/>
<name>A0A1H2ZU45_9PROT</name>